<name>A0ABN2PFQ2_9ACTN</name>
<evidence type="ECO:0000256" key="5">
    <source>
        <dbReference type="ARBA" id="ARBA00011882"/>
    </source>
</evidence>
<evidence type="ECO:0000256" key="3">
    <source>
        <dbReference type="ARBA" id="ARBA00010609"/>
    </source>
</evidence>
<comment type="cofactor">
    <cofactor evidence="1">
        <name>Cu(+)</name>
        <dbReference type="ChEBI" id="CHEBI:49552"/>
    </cofactor>
</comment>
<accession>A0ABN2PFQ2</accession>
<dbReference type="EMBL" id="BAAAMJ010000031">
    <property type="protein sequence ID" value="GAA1920635.1"/>
    <property type="molecule type" value="Genomic_DNA"/>
</dbReference>
<comment type="similarity">
    <text evidence="3">Belongs to the multicopper oxidase family.</text>
</comment>
<protein>
    <recommendedName>
        <fullName evidence="6">Copper-containing nitrite reductase</fullName>
        <ecNumber evidence="5">1.7.2.1</ecNumber>
    </recommendedName>
</protein>
<proteinExistence type="inferred from homology"/>
<evidence type="ECO:0000256" key="6">
    <source>
        <dbReference type="ARBA" id="ARBA00017290"/>
    </source>
</evidence>
<keyword evidence="8" id="KW-0677">Repeat</keyword>
<evidence type="ECO:0000256" key="1">
    <source>
        <dbReference type="ARBA" id="ARBA00001960"/>
    </source>
</evidence>
<comment type="caution">
    <text evidence="13">The sequence shown here is derived from an EMBL/GenBank/DDBJ whole genome shotgun (WGS) entry which is preliminary data.</text>
</comment>
<evidence type="ECO:0000256" key="11">
    <source>
        <dbReference type="ARBA" id="ARBA00049340"/>
    </source>
</evidence>
<feature type="domain" description="Plastocyanin-like" evidence="12">
    <location>
        <begin position="139"/>
        <end position="249"/>
    </location>
</feature>
<comment type="cofactor">
    <cofactor evidence="2">
        <name>Cu(2+)</name>
        <dbReference type="ChEBI" id="CHEBI:29036"/>
    </cofactor>
</comment>
<dbReference type="InterPro" id="IPR045087">
    <property type="entry name" value="Cu-oxidase_fam"/>
</dbReference>
<keyword evidence="7" id="KW-0479">Metal-binding</keyword>
<dbReference type="Gene3D" id="2.60.40.420">
    <property type="entry name" value="Cupredoxins - blue copper proteins"/>
    <property type="match status" value="3"/>
</dbReference>
<evidence type="ECO:0000256" key="10">
    <source>
        <dbReference type="ARBA" id="ARBA00023008"/>
    </source>
</evidence>
<keyword evidence="10" id="KW-0186">Copper</keyword>
<dbReference type="Pfam" id="PF07732">
    <property type="entry name" value="Cu-oxidase_3"/>
    <property type="match status" value="2"/>
</dbReference>
<evidence type="ECO:0000256" key="2">
    <source>
        <dbReference type="ARBA" id="ARBA00001973"/>
    </source>
</evidence>
<gene>
    <name evidence="13" type="ORF">GCM10009716_31610</name>
</gene>
<evidence type="ECO:0000256" key="8">
    <source>
        <dbReference type="ARBA" id="ARBA00022737"/>
    </source>
</evidence>
<dbReference type="PANTHER" id="PTHR11709">
    <property type="entry name" value="MULTI-COPPER OXIDASE"/>
    <property type="match status" value="1"/>
</dbReference>
<evidence type="ECO:0000256" key="4">
    <source>
        <dbReference type="ARBA" id="ARBA00011233"/>
    </source>
</evidence>
<feature type="domain" description="Plastocyanin-like" evidence="12">
    <location>
        <begin position="290"/>
        <end position="393"/>
    </location>
</feature>
<evidence type="ECO:0000313" key="14">
    <source>
        <dbReference type="Proteomes" id="UP001501303"/>
    </source>
</evidence>
<dbReference type="CDD" id="cd04208">
    <property type="entry name" value="CuRO_2_CuNIR"/>
    <property type="match status" value="1"/>
</dbReference>
<dbReference type="Proteomes" id="UP001501303">
    <property type="component" value="Unassembled WGS sequence"/>
</dbReference>
<dbReference type="InterPro" id="IPR008972">
    <property type="entry name" value="Cupredoxin"/>
</dbReference>
<dbReference type="SUPFAM" id="SSF49503">
    <property type="entry name" value="Cupredoxins"/>
    <property type="match status" value="3"/>
</dbReference>
<sequence length="402" mass="42782">MTFDLELGEMYVKPASIEIPAGAKLKLDVTNTGAMEHTLGLKGEDPAVFKPGESATLDWGPIHESTEAWCTVEGHKDAGMVLAIKVTGGTAAAGGDSGAADDGNAEIDANATPSAKWKAIDPTLEPAPAGKLHEVELRVEEKQAEVAPGVTQTVWTYNGTAPGPTLRGKVGDTFRVTLINDGSMEHSIDFHASEVAPNVEMRAIEPGESLIYEFEAKHAGVFTYHCGVAPMIHHMGNGMFGAVIVDPPNLPKVDKEISLVQSELYLGPEGKVSDLKKMMAGENDGVVFNGYHNQYVHEPITVDVGDRVRIWVDNAAINEPLAFHTVGLIFDTVWKEGSYLLKPDSADKGGSQTLDLAPTQGGFVEFTVDQAGSYTFVNHIMRDLSRGAAGLIVAGDAPAEAH</sequence>
<evidence type="ECO:0000256" key="9">
    <source>
        <dbReference type="ARBA" id="ARBA00023002"/>
    </source>
</evidence>
<reference evidence="13 14" key="1">
    <citation type="journal article" date="2019" name="Int. J. Syst. Evol. Microbiol.">
        <title>The Global Catalogue of Microorganisms (GCM) 10K type strain sequencing project: providing services to taxonomists for standard genome sequencing and annotation.</title>
        <authorList>
            <consortium name="The Broad Institute Genomics Platform"/>
            <consortium name="The Broad Institute Genome Sequencing Center for Infectious Disease"/>
            <person name="Wu L."/>
            <person name="Ma J."/>
        </authorList>
    </citation>
    <scope>NUCLEOTIDE SEQUENCE [LARGE SCALE GENOMIC DNA]</scope>
    <source>
        <strain evidence="13 14">JCM 13581</strain>
    </source>
</reference>
<dbReference type="CDD" id="cd11020">
    <property type="entry name" value="CuRO_1_CuNIR"/>
    <property type="match status" value="1"/>
</dbReference>
<dbReference type="PRINTS" id="PR00695">
    <property type="entry name" value="CUNO2RDTASE"/>
</dbReference>
<dbReference type="RefSeq" id="WP_344262807.1">
    <property type="nucleotide sequence ID" value="NZ_BAAAMJ010000031.1"/>
</dbReference>
<evidence type="ECO:0000259" key="12">
    <source>
        <dbReference type="Pfam" id="PF07732"/>
    </source>
</evidence>
<keyword evidence="9" id="KW-0560">Oxidoreductase</keyword>
<dbReference type="PANTHER" id="PTHR11709:SF394">
    <property type="entry name" value="FI03373P-RELATED"/>
    <property type="match status" value="1"/>
</dbReference>
<comment type="subunit">
    <text evidence="4">Homotrimer.</text>
</comment>
<dbReference type="EC" id="1.7.2.1" evidence="5"/>
<evidence type="ECO:0000313" key="13">
    <source>
        <dbReference type="EMBL" id="GAA1920635.1"/>
    </source>
</evidence>
<dbReference type="InterPro" id="IPR011707">
    <property type="entry name" value="Cu-oxidase-like_N"/>
</dbReference>
<keyword evidence="14" id="KW-1185">Reference proteome</keyword>
<organism evidence="13 14">
    <name type="scientific">Streptomyces sodiiphilus</name>
    <dbReference type="NCBI Taxonomy" id="226217"/>
    <lineage>
        <taxon>Bacteria</taxon>
        <taxon>Bacillati</taxon>
        <taxon>Actinomycetota</taxon>
        <taxon>Actinomycetes</taxon>
        <taxon>Kitasatosporales</taxon>
        <taxon>Streptomycetaceae</taxon>
        <taxon>Streptomyces</taxon>
    </lineage>
</organism>
<dbReference type="InterPro" id="IPR001287">
    <property type="entry name" value="NO2-reductase_Cu"/>
</dbReference>
<evidence type="ECO:0000256" key="7">
    <source>
        <dbReference type="ARBA" id="ARBA00022723"/>
    </source>
</evidence>
<comment type="catalytic activity">
    <reaction evidence="11">
        <text>nitric oxide + Fe(III)-[cytochrome c] + H2O = Fe(II)-[cytochrome c] + nitrite + 2 H(+)</text>
        <dbReference type="Rhea" id="RHEA:15233"/>
        <dbReference type="Rhea" id="RHEA-COMP:10350"/>
        <dbReference type="Rhea" id="RHEA-COMP:14399"/>
        <dbReference type="ChEBI" id="CHEBI:15377"/>
        <dbReference type="ChEBI" id="CHEBI:15378"/>
        <dbReference type="ChEBI" id="CHEBI:16301"/>
        <dbReference type="ChEBI" id="CHEBI:16480"/>
        <dbReference type="ChEBI" id="CHEBI:29033"/>
        <dbReference type="ChEBI" id="CHEBI:29034"/>
        <dbReference type="EC" id="1.7.2.1"/>
    </reaction>
</comment>